<dbReference type="RefSeq" id="WP_054464555.1">
    <property type="nucleotide sequence ID" value="NZ_JACJSK010000002.1"/>
</dbReference>
<comment type="caution">
    <text evidence="2">The sequence shown here is derived from an EMBL/GenBank/DDBJ whole genome shotgun (WGS) entry which is preliminary data.</text>
</comment>
<dbReference type="PANTHER" id="PTHR30121:SF6">
    <property type="entry name" value="SLR6007 PROTEIN"/>
    <property type="match status" value="1"/>
</dbReference>
<evidence type="ECO:0000313" key="2">
    <source>
        <dbReference type="EMBL" id="MBD2542534.1"/>
    </source>
</evidence>
<evidence type="ECO:0000259" key="1">
    <source>
        <dbReference type="Pfam" id="PF01935"/>
    </source>
</evidence>
<dbReference type="Pfam" id="PF01935">
    <property type="entry name" value="DUF87"/>
    <property type="match status" value="1"/>
</dbReference>
<accession>A0ABR8E8Q9</accession>
<dbReference type="Gene3D" id="3.40.50.300">
    <property type="entry name" value="P-loop containing nucleotide triphosphate hydrolases"/>
    <property type="match status" value="2"/>
</dbReference>
<sequence length="389" mass="43877">MSDNRISICLDNQVLRHHGAVAGTTGYGKSNINSNIVRAAINMGYCVFLFDHKPDYQNLEKPNDEKDLFTDPQWKPQGFDCQLRYFSLSDDKSRKANSNEKLINVYASSFEPYQLASALFHKRGEEVPQENMTLLLNEYKDKQEEKNKKPWTLKDAIEWIRGLDKGTMSNVLGGGSITENSKTAMLRKLKARSMPWMDRIEDYSTSKLPGLESTQKRLAPEIDVTSLITKKTVNIIRVGQSQGRDYGLFLSFLLERVYDAKASNPDLPPILYLIDEAQDIFSGSKQLREACEDMLDANMRKGRSLNIAFWYGLQRFSALPESISININSRIIMAHKQADEVKNALPGASKEILGLVTQLKRGEALVSLFGSTSIVQAKMHPSKALLTKE</sequence>
<gene>
    <name evidence="2" type="ORF">H6G72_01350</name>
</gene>
<dbReference type="Proteomes" id="UP000641954">
    <property type="component" value="Unassembled WGS sequence"/>
</dbReference>
<name>A0ABR8E8Q9_9CYAN</name>
<keyword evidence="3" id="KW-1185">Reference proteome</keyword>
<dbReference type="PANTHER" id="PTHR30121">
    <property type="entry name" value="UNCHARACTERIZED PROTEIN YJGR-RELATED"/>
    <property type="match status" value="1"/>
</dbReference>
<dbReference type="InterPro" id="IPR002789">
    <property type="entry name" value="HerA_central"/>
</dbReference>
<proteinExistence type="predicted"/>
<dbReference type="EMBL" id="JACJSK010000002">
    <property type="protein sequence ID" value="MBD2542534.1"/>
    <property type="molecule type" value="Genomic_DNA"/>
</dbReference>
<dbReference type="InterPro" id="IPR027417">
    <property type="entry name" value="P-loop_NTPase"/>
</dbReference>
<evidence type="ECO:0000313" key="3">
    <source>
        <dbReference type="Proteomes" id="UP000641954"/>
    </source>
</evidence>
<organism evidence="2 3">
    <name type="scientific">Planktothricoides raciborskii FACHB-1370</name>
    <dbReference type="NCBI Taxonomy" id="2949576"/>
    <lineage>
        <taxon>Bacteria</taxon>
        <taxon>Bacillati</taxon>
        <taxon>Cyanobacteriota</taxon>
        <taxon>Cyanophyceae</taxon>
        <taxon>Oscillatoriophycideae</taxon>
        <taxon>Oscillatoriales</taxon>
        <taxon>Oscillatoriaceae</taxon>
        <taxon>Planktothricoides</taxon>
    </lineage>
</organism>
<dbReference type="InterPro" id="IPR051162">
    <property type="entry name" value="T4SS_component"/>
</dbReference>
<feature type="domain" description="Helicase HerA central" evidence="1">
    <location>
        <begin position="2"/>
        <end position="256"/>
    </location>
</feature>
<reference evidence="2 3" key="1">
    <citation type="journal article" date="2020" name="ISME J.">
        <title>Comparative genomics reveals insights into cyanobacterial evolution and habitat adaptation.</title>
        <authorList>
            <person name="Chen M.Y."/>
            <person name="Teng W.K."/>
            <person name="Zhao L."/>
            <person name="Hu C.X."/>
            <person name="Zhou Y.K."/>
            <person name="Han B.P."/>
            <person name="Song L.R."/>
            <person name="Shu W.S."/>
        </authorList>
    </citation>
    <scope>NUCLEOTIDE SEQUENCE [LARGE SCALE GENOMIC DNA]</scope>
    <source>
        <strain evidence="2 3">FACHB-1370</strain>
    </source>
</reference>
<protein>
    <submittedName>
        <fullName evidence="2">DUF87 domain-containing protein</fullName>
    </submittedName>
</protein>
<dbReference type="SUPFAM" id="SSF52540">
    <property type="entry name" value="P-loop containing nucleoside triphosphate hydrolases"/>
    <property type="match status" value="1"/>
</dbReference>